<evidence type="ECO:0000313" key="2">
    <source>
        <dbReference type="Proteomes" id="UP001321018"/>
    </source>
</evidence>
<protein>
    <submittedName>
        <fullName evidence="1">Uncharacterized protein</fullName>
    </submittedName>
</protein>
<dbReference type="InterPro" id="IPR049886">
    <property type="entry name" value="CFI_box_CTERM_dom"/>
</dbReference>
<sequence>MGLTRRAVIGLLSSVGIGGTAAADEGNDETFGYGMNAYGEGGFGGAQAECFIATAACGTKNHEAVVHLREFRDDVLLPRRSGRLFVRTYYTLSPPLAAAISRGKYRRAAVRHGFVRPLAAVTSKLTDGSKTEIRT</sequence>
<name>A0AAP3E289_9EURY</name>
<accession>A0AAP3E289</accession>
<dbReference type="NCBIfam" id="NF041770">
    <property type="entry name" value="CFI_box_CTERM"/>
    <property type="match status" value="1"/>
</dbReference>
<evidence type="ECO:0000313" key="1">
    <source>
        <dbReference type="EMBL" id="MCU4742401.1"/>
    </source>
</evidence>
<proteinExistence type="predicted"/>
<gene>
    <name evidence="1" type="ORF">OB960_13445</name>
</gene>
<comment type="caution">
    <text evidence="1">The sequence shown here is derived from an EMBL/GenBank/DDBJ whole genome shotgun (WGS) entry which is preliminary data.</text>
</comment>
<dbReference type="AlphaFoldDB" id="A0AAP3E289"/>
<dbReference type="RefSeq" id="WP_338004224.1">
    <property type="nucleotide sequence ID" value="NZ_JAOPKA010000008.1"/>
</dbReference>
<organism evidence="1 2">
    <name type="scientific">Natronoglomus mannanivorans</name>
    <dbReference type="NCBI Taxonomy" id="2979990"/>
    <lineage>
        <taxon>Archaea</taxon>
        <taxon>Methanobacteriati</taxon>
        <taxon>Methanobacteriota</taxon>
        <taxon>Stenosarchaea group</taxon>
        <taxon>Halobacteria</taxon>
        <taxon>Halobacteriales</taxon>
        <taxon>Natrialbaceae</taxon>
        <taxon>Natronoglomus</taxon>
    </lineage>
</organism>
<dbReference type="EMBL" id="JAOPKA010000008">
    <property type="protein sequence ID" value="MCU4742401.1"/>
    <property type="molecule type" value="Genomic_DNA"/>
</dbReference>
<dbReference type="Proteomes" id="UP001321018">
    <property type="component" value="Unassembled WGS sequence"/>
</dbReference>
<reference evidence="1" key="1">
    <citation type="submission" date="2022-09" db="EMBL/GenBank/DDBJ databases">
        <title>Enrichment on poylsaccharides allowed isolation of novel metabolic and taxonomic groups of Haloarchaea.</title>
        <authorList>
            <person name="Sorokin D.Y."/>
            <person name="Elcheninov A.G."/>
            <person name="Khizhniak T.V."/>
            <person name="Kolganova T.V."/>
            <person name="Kublanov I.V."/>
        </authorList>
    </citation>
    <scope>NUCLEOTIDE SEQUENCE</scope>
    <source>
        <strain evidence="1">AArc-xg1-1</strain>
    </source>
</reference>